<dbReference type="GO" id="GO:0003729">
    <property type="term" value="F:mRNA binding"/>
    <property type="evidence" value="ECO:0007669"/>
    <property type="project" value="UniProtKB-ARBA"/>
</dbReference>
<evidence type="ECO:0000256" key="3">
    <source>
        <dbReference type="ARBA" id="ARBA00022884"/>
    </source>
</evidence>
<keyword evidence="5" id="KW-0687">Ribonucleoprotein</keyword>
<dbReference type="GO" id="GO:0019843">
    <property type="term" value="F:rRNA binding"/>
    <property type="evidence" value="ECO:0007669"/>
    <property type="project" value="UniProtKB-KW"/>
</dbReference>
<dbReference type="GO" id="GO:0006412">
    <property type="term" value="P:translation"/>
    <property type="evidence" value="ECO:0007669"/>
    <property type="project" value="InterPro"/>
</dbReference>
<dbReference type="GO" id="GO:0009644">
    <property type="term" value="P:response to high light intensity"/>
    <property type="evidence" value="ECO:0007669"/>
    <property type="project" value="UniProtKB-ARBA"/>
</dbReference>
<dbReference type="InterPro" id="IPR013025">
    <property type="entry name" value="Ribosomal_uL23-like"/>
</dbReference>
<comment type="function">
    <text evidence="6">Binds to a specific region on the 26S rRNA.</text>
</comment>
<comment type="caution">
    <text evidence="8">The sequence shown here is derived from an EMBL/GenBank/DDBJ whole genome shotgun (WGS) entry which is preliminary data.</text>
</comment>
<keyword evidence="4" id="KW-0689">Ribosomal protein</keyword>
<proteinExistence type="inferred from homology"/>
<dbReference type="Proteomes" id="UP001386955">
    <property type="component" value="Unassembled WGS sequence"/>
</dbReference>
<dbReference type="NCBIfam" id="NF011118">
    <property type="entry name" value="PRK14548.1"/>
    <property type="match status" value="1"/>
</dbReference>
<protein>
    <recommendedName>
        <fullName evidence="7">Large ribosomal subunit protein uL23 N-terminal domain-containing protein</fullName>
    </recommendedName>
</protein>
<dbReference type="InterPro" id="IPR012678">
    <property type="entry name" value="Ribosomal_uL23/eL15/eS24_sf"/>
</dbReference>
<dbReference type="GO" id="GO:1990904">
    <property type="term" value="C:ribonucleoprotein complex"/>
    <property type="evidence" value="ECO:0007669"/>
    <property type="project" value="UniProtKB-KW"/>
</dbReference>
<dbReference type="PANTHER" id="PTHR11620">
    <property type="entry name" value="60S RIBOSOMAL PROTEIN L23A"/>
    <property type="match status" value="1"/>
</dbReference>
<gene>
    <name evidence="8" type="ORF">VNO78_14768</name>
</gene>
<evidence type="ECO:0000256" key="4">
    <source>
        <dbReference type="ARBA" id="ARBA00022980"/>
    </source>
</evidence>
<dbReference type="GO" id="GO:0003735">
    <property type="term" value="F:structural constituent of ribosome"/>
    <property type="evidence" value="ECO:0007669"/>
    <property type="project" value="InterPro"/>
</dbReference>
<organism evidence="8 9">
    <name type="scientific">Psophocarpus tetragonolobus</name>
    <name type="common">Winged bean</name>
    <name type="synonym">Dolichos tetragonolobus</name>
    <dbReference type="NCBI Taxonomy" id="3891"/>
    <lineage>
        <taxon>Eukaryota</taxon>
        <taxon>Viridiplantae</taxon>
        <taxon>Streptophyta</taxon>
        <taxon>Embryophyta</taxon>
        <taxon>Tracheophyta</taxon>
        <taxon>Spermatophyta</taxon>
        <taxon>Magnoliopsida</taxon>
        <taxon>eudicotyledons</taxon>
        <taxon>Gunneridae</taxon>
        <taxon>Pentapetalae</taxon>
        <taxon>rosids</taxon>
        <taxon>fabids</taxon>
        <taxon>Fabales</taxon>
        <taxon>Fabaceae</taxon>
        <taxon>Papilionoideae</taxon>
        <taxon>50 kb inversion clade</taxon>
        <taxon>NPAAA clade</taxon>
        <taxon>indigoferoid/millettioid clade</taxon>
        <taxon>Phaseoleae</taxon>
        <taxon>Psophocarpus</taxon>
    </lineage>
</organism>
<dbReference type="EMBL" id="JAYMYS010000004">
    <property type="protein sequence ID" value="KAK7394246.1"/>
    <property type="molecule type" value="Genomic_DNA"/>
</dbReference>
<dbReference type="Pfam" id="PF03939">
    <property type="entry name" value="Ribosomal_L23eN"/>
    <property type="match status" value="1"/>
</dbReference>
<feature type="domain" description="Large ribosomal subunit protein uL23 N-terminal" evidence="7">
    <location>
        <begin position="101"/>
        <end position="152"/>
    </location>
</feature>
<dbReference type="Gene3D" id="3.30.70.330">
    <property type="match status" value="1"/>
</dbReference>
<dbReference type="Pfam" id="PF00276">
    <property type="entry name" value="Ribosomal_L23"/>
    <property type="match status" value="1"/>
</dbReference>
<comment type="similarity">
    <text evidence="1">Belongs to the universal ribosomal protein uL23 family.</text>
</comment>
<accession>A0AAN9SDF4</accession>
<sequence>MFDILKFLSHSHVIYKKQFLLSSLSHILSQNLGPDKVVTAVYINQWYSPPSFNFNCSNLNPSFGCCTGPPIFKEVVRIVGLLYIMLACELNKLDNAKKADPKAQALKAAKVVKSGGQLFKKKVKKIRTSVTFHRPKTLKKERNPKYPRISAPPRNKLDHYQILKFPLTTESAMKKIEDNNTLVFVVDLRADKKKIKDAVKKMYDIQAKKVNTLIRPDGTKKAYVRLTPDYDALDVANKIVLCHNWMMLSQHSKEVLAIPCWVTLTHIQVSTVLGNLVETLTCLGHNILRTKTIHGIFSLMNTSHSHVSAVFGNLLATVTCLGHDIPGTKTIHGIFSLMNTSHSQVSAVFGNLLATVTCLGHDIPGTKTIHGIFSLMNTSHSQVSAVFGNLLETVTCLGHDIPGVSAIFGKLVETVTCLGHNIPGVMAVVQPVCDTAVTKPGVIVKPIWFLQSGMVDTVHGCTDSELWGWWRRTSLVTILTSECVAVPTANTDNFKAVSVLESSRVTGPGYGLQHIHVQAAGA</sequence>
<name>A0AAN9SDF4_PSOTE</name>
<evidence type="ECO:0000313" key="8">
    <source>
        <dbReference type="EMBL" id="KAK7394246.1"/>
    </source>
</evidence>
<evidence type="ECO:0000313" key="9">
    <source>
        <dbReference type="Proteomes" id="UP001386955"/>
    </source>
</evidence>
<evidence type="ECO:0000256" key="2">
    <source>
        <dbReference type="ARBA" id="ARBA00022730"/>
    </source>
</evidence>
<keyword evidence="9" id="KW-1185">Reference proteome</keyword>
<dbReference type="InterPro" id="IPR005633">
    <property type="entry name" value="Ribosomal_uL23_N"/>
</dbReference>
<evidence type="ECO:0000259" key="7">
    <source>
        <dbReference type="Pfam" id="PF03939"/>
    </source>
</evidence>
<reference evidence="8 9" key="1">
    <citation type="submission" date="2024-01" db="EMBL/GenBank/DDBJ databases">
        <title>The genomes of 5 underutilized Papilionoideae crops provide insights into root nodulation and disease resistanc.</title>
        <authorList>
            <person name="Jiang F."/>
        </authorList>
    </citation>
    <scope>NUCLEOTIDE SEQUENCE [LARGE SCALE GENOMIC DNA]</scope>
    <source>
        <strain evidence="8">DUOXIRENSHENG_FW03</strain>
        <tissue evidence="8">Leaves</tissue>
    </source>
</reference>
<dbReference type="HAMAP" id="MF_01369_A">
    <property type="entry name" value="Ribosomal_uL23_A"/>
    <property type="match status" value="1"/>
</dbReference>
<evidence type="ECO:0000256" key="6">
    <source>
        <dbReference type="ARBA" id="ARBA00059571"/>
    </source>
</evidence>
<evidence type="ECO:0000256" key="1">
    <source>
        <dbReference type="ARBA" id="ARBA00006700"/>
    </source>
</evidence>
<dbReference type="GO" id="GO:0005840">
    <property type="term" value="C:ribosome"/>
    <property type="evidence" value="ECO:0007669"/>
    <property type="project" value="UniProtKB-KW"/>
</dbReference>
<dbReference type="AlphaFoldDB" id="A0AAN9SDF4"/>
<dbReference type="SUPFAM" id="SSF54189">
    <property type="entry name" value="Ribosomal proteins S24e, L23 and L15e"/>
    <property type="match status" value="1"/>
</dbReference>
<evidence type="ECO:0000256" key="5">
    <source>
        <dbReference type="ARBA" id="ARBA00023274"/>
    </source>
</evidence>
<keyword evidence="2" id="KW-0699">rRNA-binding</keyword>
<keyword evidence="3" id="KW-0694">RNA-binding</keyword>
<dbReference type="FunFam" id="3.30.70.330:FF:000035">
    <property type="entry name" value="60S ribosomal protein L23a"/>
    <property type="match status" value="1"/>
</dbReference>
<dbReference type="InterPro" id="IPR012677">
    <property type="entry name" value="Nucleotide-bd_a/b_plait_sf"/>
</dbReference>